<dbReference type="AlphaFoldDB" id="A0A060YC96"/>
<organism evidence="1 2">
    <name type="scientific">Oncorhynchus mykiss</name>
    <name type="common">Rainbow trout</name>
    <name type="synonym">Salmo gairdneri</name>
    <dbReference type="NCBI Taxonomy" id="8022"/>
    <lineage>
        <taxon>Eukaryota</taxon>
        <taxon>Metazoa</taxon>
        <taxon>Chordata</taxon>
        <taxon>Craniata</taxon>
        <taxon>Vertebrata</taxon>
        <taxon>Euteleostomi</taxon>
        <taxon>Actinopterygii</taxon>
        <taxon>Neopterygii</taxon>
        <taxon>Teleostei</taxon>
        <taxon>Protacanthopterygii</taxon>
        <taxon>Salmoniformes</taxon>
        <taxon>Salmonidae</taxon>
        <taxon>Salmoninae</taxon>
        <taxon>Oncorhynchus</taxon>
    </lineage>
</organism>
<evidence type="ECO:0000313" key="2">
    <source>
        <dbReference type="Proteomes" id="UP000193380"/>
    </source>
</evidence>
<dbReference type="PaxDb" id="8022-A0A060YC96"/>
<sequence length="62" mass="7207">MLQYIHIIFLPHDVIYFVKCTSTSELLRSPSSHDLRAPQRYSISYIPFARDAVMKVFNSCLS</sequence>
<reference evidence="1" key="2">
    <citation type="submission" date="2014-03" db="EMBL/GenBank/DDBJ databases">
        <authorList>
            <person name="Genoscope - CEA"/>
        </authorList>
    </citation>
    <scope>NUCLEOTIDE SEQUENCE</scope>
</reference>
<dbReference type="EMBL" id="FR907635">
    <property type="protein sequence ID" value="CDQ87029.1"/>
    <property type="molecule type" value="Genomic_DNA"/>
</dbReference>
<reference evidence="1" key="1">
    <citation type="journal article" date="2014" name="Nat. Commun.">
        <title>The rainbow trout genome provides novel insights into evolution after whole-genome duplication in vertebrates.</title>
        <authorList>
            <person name="Berthelot C."/>
            <person name="Brunet F."/>
            <person name="Chalopin D."/>
            <person name="Juanchich A."/>
            <person name="Bernard M."/>
            <person name="Noel B."/>
            <person name="Bento P."/>
            <person name="Da Silva C."/>
            <person name="Labadie K."/>
            <person name="Alberti A."/>
            <person name="Aury J.M."/>
            <person name="Louis A."/>
            <person name="Dehais P."/>
            <person name="Bardou P."/>
            <person name="Montfort J."/>
            <person name="Klopp C."/>
            <person name="Cabau C."/>
            <person name="Gaspin C."/>
            <person name="Thorgaard G.H."/>
            <person name="Boussaha M."/>
            <person name="Quillet E."/>
            <person name="Guyomard R."/>
            <person name="Galiana D."/>
            <person name="Bobe J."/>
            <person name="Volff J.N."/>
            <person name="Genet C."/>
            <person name="Wincker P."/>
            <person name="Jaillon O."/>
            <person name="Roest Crollius H."/>
            <person name="Guiguen Y."/>
        </authorList>
    </citation>
    <scope>NUCLEOTIDE SEQUENCE [LARGE SCALE GENOMIC DNA]</scope>
</reference>
<proteinExistence type="predicted"/>
<gene>
    <name evidence="1" type="ORF">GSONMT00060307001</name>
</gene>
<dbReference type="Proteomes" id="UP000193380">
    <property type="component" value="Unassembled WGS sequence"/>
</dbReference>
<name>A0A060YC96_ONCMY</name>
<evidence type="ECO:0000313" key="1">
    <source>
        <dbReference type="EMBL" id="CDQ87029.1"/>
    </source>
</evidence>
<protein>
    <submittedName>
        <fullName evidence="1">Uncharacterized protein</fullName>
    </submittedName>
</protein>
<accession>A0A060YC96</accession>